<name>A0ABT6I5D0_9GAMM</name>
<organism evidence="2 3">
    <name type="scientific">Salinicola acroporae</name>
    <dbReference type="NCBI Taxonomy" id="1541440"/>
    <lineage>
        <taxon>Bacteria</taxon>
        <taxon>Pseudomonadati</taxon>
        <taxon>Pseudomonadota</taxon>
        <taxon>Gammaproteobacteria</taxon>
        <taxon>Oceanospirillales</taxon>
        <taxon>Halomonadaceae</taxon>
        <taxon>Salinicola</taxon>
    </lineage>
</organism>
<keyword evidence="3" id="KW-1185">Reference proteome</keyword>
<comment type="caution">
    <text evidence="2">The sequence shown here is derived from an EMBL/GenBank/DDBJ whole genome shotgun (WGS) entry which is preliminary data.</text>
</comment>
<reference evidence="2" key="2">
    <citation type="submission" date="2017-11" db="EMBL/GenBank/DDBJ databases">
        <authorList>
            <person name="Das S.K."/>
        </authorList>
    </citation>
    <scope>NUCLEOTIDE SEQUENCE</scope>
    <source>
        <strain evidence="2">S4-41</strain>
    </source>
</reference>
<evidence type="ECO:0000313" key="3">
    <source>
        <dbReference type="Proteomes" id="UP001162135"/>
    </source>
</evidence>
<feature type="signal peptide" evidence="1">
    <location>
        <begin position="1"/>
        <end position="17"/>
    </location>
</feature>
<gene>
    <name evidence="2" type="ORF">CUR86_09920</name>
</gene>
<sequence length="200" mass="21648">MPRLALTLTLCAGVALSACQQRDASNQDTDAAKETFQAANYPLEVRYDASLIRVDGEVSSYFDNGGWQLSDDAPGDRLILLELPESDDEETALWRLGASRDEEAVANCLRLPANAQATPSKTTLAGEAFSGFTLGDAGMSHFQNVEGYRAVVNDTCYAIDLIVQGTDGEVYDPPRQPPFSSDEAMERLRTISDGLSFNGK</sequence>
<proteinExistence type="predicted"/>
<reference evidence="2" key="1">
    <citation type="journal article" date="2015" name="Antonie Van Leeuwenhoek">
        <title>Comparative 16S rRNA signatures and multilocus sequence analysis for the genus Salinicola and description of Salinicola acroporae sp. nov., isolated from coral Acropora digitifera.</title>
        <authorList>
            <person name="Lepcha R.T."/>
            <person name="Poddar A."/>
            <person name="Schumann P."/>
            <person name="Das S.K."/>
        </authorList>
    </citation>
    <scope>NUCLEOTIDE SEQUENCE</scope>
    <source>
        <strain evidence="2">S4-41</strain>
    </source>
</reference>
<keyword evidence="1" id="KW-0732">Signal</keyword>
<dbReference type="Proteomes" id="UP001162135">
    <property type="component" value="Unassembled WGS sequence"/>
</dbReference>
<feature type="chain" id="PRO_5045054231" description="Lipoprotein" evidence="1">
    <location>
        <begin position="18"/>
        <end position="200"/>
    </location>
</feature>
<evidence type="ECO:0000256" key="1">
    <source>
        <dbReference type="SAM" id="SignalP"/>
    </source>
</evidence>
<dbReference type="EMBL" id="PGFS01000001">
    <property type="protein sequence ID" value="MDH4572736.1"/>
    <property type="molecule type" value="Genomic_DNA"/>
</dbReference>
<protein>
    <recommendedName>
        <fullName evidence="4">Lipoprotein</fullName>
    </recommendedName>
</protein>
<evidence type="ECO:0000313" key="2">
    <source>
        <dbReference type="EMBL" id="MDH4572736.1"/>
    </source>
</evidence>
<dbReference type="PROSITE" id="PS51257">
    <property type="entry name" value="PROKAR_LIPOPROTEIN"/>
    <property type="match status" value="1"/>
</dbReference>
<evidence type="ECO:0008006" key="4">
    <source>
        <dbReference type="Google" id="ProtNLM"/>
    </source>
</evidence>
<accession>A0ABT6I5D0</accession>
<dbReference type="RefSeq" id="WP_110717037.1">
    <property type="nucleotide sequence ID" value="NZ_PGFS01000001.1"/>
</dbReference>